<dbReference type="PANTHER" id="PTHR34228">
    <property type="entry name" value="PROTEIN CBG09474-RELATED"/>
    <property type="match status" value="1"/>
</dbReference>
<evidence type="ECO:0000313" key="1">
    <source>
        <dbReference type="EMBL" id="GMR43374.1"/>
    </source>
</evidence>
<organism evidence="1 2">
    <name type="scientific">Pristionchus mayeri</name>
    <dbReference type="NCBI Taxonomy" id="1317129"/>
    <lineage>
        <taxon>Eukaryota</taxon>
        <taxon>Metazoa</taxon>
        <taxon>Ecdysozoa</taxon>
        <taxon>Nematoda</taxon>
        <taxon>Chromadorea</taxon>
        <taxon>Rhabditida</taxon>
        <taxon>Rhabditina</taxon>
        <taxon>Diplogasteromorpha</taxon>
        <taxon>Diplogasteroidea</taxon>
        <taxon>Neodiplogasteridae</taxon>
        <taxon>Pristionchus</taxon>
    </lineage>
</organism>
<name>A0AAN4ZNZ4_9BILA</name>
<comment type="caution">
    <text evidence="1">The sequence shown here is derived from an EMBL/GenBank/DDBJ whole genome shotgun (WGS) entry which is preliminary data.</text>
</comment>
<accession>A0AAN4ZNZ4</accession>
<dbReference type="Proteomes" id="UP001328107">
    <property type="component" value="Unassembled WGS sequence"/>
</dbReference>
<dbReference type="PANTHER" id="PTHR34228:SF4">
    <property type="entry name" value="VENOM PROTEIN"/>
    <property type="match status" value="1"/>
</dbReference>
<dbReference type="AlphaFoldDB" id="A0AAN4ZNZ4"/>
<reference evidence="2" key="1">
    <citation type="submission" date="2022-10" db="EMBL/GenBank/DDBJ databases">
        <title>Genome assembly of Pristionchus species.</title>
        <authorList>
            <person name="Yoshida K."/>
            <person name="Sommer R.J."/>
        </authorList>
    </citation>
    <scope>NUCLEOTIDE SEQUENCE [LARGE SCALE GENOMIC DNA]</scope>
    <source>
        <strain evidence="2">RS5460</strain>
    </source>
</reference>
<feature type="non-terminal residue" evidence="1">
    <location>
        <position position="1"/>
    </location>
</feature>
<evidence type="ECO:0000313" key="2">
    <source>
        <dbReference type="Proteomes" id="UP001328107"/>
    </source>
</evidence>
<keyword evidence="2" id="KW-1185">Reference proteome</keyword>
<gene>
    <name evidence="1" type="ORF">PMAYCL1PPCAC_13569</name>
</gene>
<sequence>ANLCCKEHDLCYDVHSLRGYTRDYCDLCFCHCLQLNKGISLKSLCSSRDKVPISQNILPTHRSTKNHLFSAKPEDHAHKFVGFVDHRPLGLDMQKLVDACPYGKMIAVHCHNSVVRCLQKDHERFSRMEMEEGIVVNNNIHSYEDCRSTMFDCLQTII</sequence>
<proteinExistence type="predicted"/>
<dbReference type="InterPro" id="IPR053322">
    <property type="entry name" value="PLA2-like"/>
</dbReference>
<feature type="non-terminal residue" evidence="1">
    <location>
        <position position="158"/>
    </location>
</feature>
<protein>
    <submittedName>
        <fullName evidence="1">Uncharacterized protein</fullName>
    </submittedName>
</protein>
<dbReference type="EMBL" id="BTRK01000003">
    <property type="protein sequence ID" value="GMR43374.1"/>
    <property type="molecule type" value="Genomic_DNA"/>
</dbReference>